<dbReference type="AlphaFoldDB" id="A0A9W9KB63"/>
<dbReference type="PANTHER" id="PTHR46082">
    <property type="entry name" value="ATP/GTP-BINDING PROTEIN-RELATED"/>
    <property type="match status" value="1"/>
</dbReference>
<dbReference type="GeneID" id="81358298"/>
<dbReference type="RefSeq" id="XP_056475478.1">
    <property type="nucleotide sequence ID" value="XM_056619319.1"/>
</dbReference>
<dbReference type="Gene3D" id="1.25.40.10">
    <property type="entry name" value="Tetratricopeptide repeat domain"/>
    <property type="match status" value="3"/>
</dbReference>
<feature type="region of interest" description="Disordered" evidence="1">
    <location>
        <begin position="968"/>
        <end position="1009"/>
    </location>
</feature>
<evidence type="ECO:0000256" key="1">
    <source>
        <dbReference type="SAM" id="MobiDB-lite"/>
    </source>
</evidence>
<sequence length="1140" mass="129039">MEGRSDAPNSGPLNPIGIIPPHSPGGSVIVTTRSFNASYDLTTKDHVILVESMNEPLATALFRVKLPPHVRGEDVAPISQALHGHPLSIVMAAACINSPTLPWDLRGFHEEIKRRESFRREKKGTLPVMQPFHNISQIVLDTLKQVDRPALDLLCYLSFFDPQGVPESLLADGPGDVSKFREGQQRSSQIEGLAPEIFLLRNLRLIHVTPGDRTIVIHDLLRRVVKEWMETNLYGEDPTEPVKSRFIKNLSHRFVAEEHANWKKCRSLFPHVQVAIDDPPSRYMKQSLLQWATLLHAGARYAGNIGKATVMARMAMKAMHARHDILGPNHLESIDAEMTLRLAYLLQGRWSKAEMMAKHRVEHCDRVLGPEHPASLSASGHLALAKWYQGQWDDAERPNLKLLETSRRALGRDHPDTLTIMSNLAMIYEQQGRLKEAEDMNFVVRETRRRVLGSEHPSTLASMNNLAVIYMRQGRLEEAENMNSHLLRIRTRSLGQDHPVTLTSMTNLASVYKAEGRFDEAEALYHLAVSISKKIKGGEHRDTLGVMGNLAAIYQAKGRLVEAEELETQVLLGRQKVLGNEHPDTVKSLASLAARYFRRSQLELAEATQTQVIGFQEAQLGPEHPDVLLSLVLLASIFRARGRLEESEEIYLRVISGMEKHFGPEHPSTIDGMEGMALVLIHQGRFEEAEALQLRSIASKERVLGSEHPSVLTSRATLALNYQHQNRLFEAGDIYSHVLVKSLKVFGEEHPDTLDIMENLALIRFEMDDLVEAETLAKRARQTRDRFLRVDRPGETKSAKLLHEIWQKRQAQGMRMDGDDDSNDSDFGSILSSLGFAGSNSSATSFDNTVFTSAVEVFTASLLRIESFQNICKFALEESDTSISRFQRNLTKALRLFAFHLAQETEFEGRPSIAKFLRSASSRVASQTIQSFGVMKMSGLEEWNVRRLGEKGSRAKILEYLETQDATGVTKHSREERLELETEIQTQSHDDDEIESDSDSDADSIPEGFEGQTIMDDLEKTEYLLFKSNAFLIMEREFHDFVFPSLRSELGKWIAKKRRAVAFTAKQLRDIETVVSELQHIAPDQIFLNKEEDTSIINKIKGKWETFTAETWDWWPLRPYMRPLANGESRLYWRCVSFST</sequence>
<dbReference type="Proteomes" id="UP001149074">
    <property type="component" value="Unassembled WGS sequence"/>
</dbReference>
<dbReference type="InterPro" id="IPR011990">
    <property type="entry name" value="TPR-like_helical_dom_sf"/>
</dbReference>
<dbReference type="Pfam" id="PF13424">
    <property type="entry name" value="TPR_12"/>
    <property type="match status" value="5"/>
</dbReference>
<dbReference type="SUPFAM" id="SSF48452">
    <property type="entry name" value="TPR-like"/>
    <property type="match status" value="4"/>
</dbReference>
<keyword evidence="3" id="KW-1185">Reference proteome</keyword>
<reference evidence="2" key="2">
    <citation type="journal article" date="2023" name="IMA Fungus">
        <title>Comparative genomic study of the Penicillium genus elucidates a diverse pangenome and 15 lateral gene transfer events.</title>
        <authorList>
            <person name="Petersen C."/>
            <person name="Sorensen T."/>
            <person name="Nielsen M.R."/>
            <person name="Sondergaard T.E."/>
            <person name="Sorensen J.L."/>
            <person name="Fitzpatrick D.A."/>
            <person name="Frisvad J.C."/>
            <person name="Nielsen K.L."/>
        </authorList>
    </citation>
    <scope>NUCLEOTIDE SEQUENCE</scope>
    <source>
        <strain evidence="2">IBT 30761</strain>
    </source>
</reference>
<organism evidence="2 3">
    <name type="scientific">Penicillium argentinense</name>
    <dbReference type="NCBI Taxonomy" id="1131581"/>
    <lineage>
        <taxon>Eukaryota</taxon>
        <taxon>Fungi</taxon>
        <taxon>Dikarya</taxon>
        <taxon>Ascomycota</taxon>
        <taxon>Pezizomycotina</taxon>
        <taxon>Eurotiomycetes</taxon>
        <taxon>Eurotiomycetidae</taxon>
        <taxon>Eurotiales</taxon>
        <taxon>Aspergillaceae</taxon>
        <taxon>Penicillium</taxon>
    </lineage>
</organism>
<dbReference type="SMART" id="SM00028">
    <property type="entry name" value="TPR"/>
    <property type="match status" value="4"/>
</dbReference>
<gene>
    <name evidence="2" type="ORF">N7532_006825</name>
</gene>
<comment type="caution">
    <text evidence="2">The sequence shown here is derived from an EMBL/GenBank/DDBJ whole genome shotgun (WGS) entry which is preliminary data.</text>
</comment>
<reference evidence="2" key="1">
    <citation type="submission" date="2022-11" db="EMBL/GenBank/DDBJ databases">
        <authorList>
            <person name="Petersen C."/>
        </authorList>
    </citation>
    <scope>NUCLEOTIDE SEQUENCE</scope>
    <source>
        <strain evidence="2">IBT 30761</strain>
    </source>
</reference>
<evidence type="ECO:0000313" key="2">
    <source>
        <dbReference type="EMBL" id="KAJ5099824.1"/>
    </source>
</evidence>
<evidence type="ECO:0000313" key="3">
    <source>
        <dbReference type="Proteomes" id="UP001149074"/>
    </source>
</evidence>
<feature type="compositionally biased region" description="Acidic residues" evidence="1">
    <location>
        <begin position="990"/>
        <end position="1004"/>
    </location>
</feature>
<proteinExistence type="predicted"/>
<dbReference type="PANTHER" id="PTHR46082:SF6">
    <property type="entry name" value="AAA+ ATPASE DOMAIN-CONTAINING PROTEIN-RELATED"/>
    <property type="match status" value="1"/>
</dbReference>
<dbReference type="InterPro" id="IPR053137">
    <property type="entry name" value="NLR-like"/>
</dbReference>
<dbReference type="InterPro" id="IPR019734">
    <property type="entry name" value="TPR_rpt"/>
</dbReference>
<dbReference type="EMBL" id="JAPQKI010000005">
    <property type="protein sequence ID" value="KAJ5099824.1"/>
    <property type="molecule type" value="Genomic_DNA"/>
</dbReference>
<name>A0A9W9KB63_9EURO</name>
<protein>
    <submittedName>
        <fullName evidence="2">Uncharacterized protein</fullName>
    </submittedName>
</protein>
<accession>A0A9W9KB63</accession>
<dbReference type="OrthoDB" id="5986190at2759"/>